<feature type="compositionally biased region" description="Basic residues" evidence="1">
    <location>
        <begin position="73"/>
        <end position="103"/>
    </location>
</feature>
<accession>A0A5B9PE98</accession>
<organism evidence="2 3">
    <name type="scientific">Mariniblastus fucicola</name>
    <dbReference type="NCBI Taxonomy" id="980251"/>
    <lineage>
        <taxon>Bacteria</taxon>
        <taxon>Pseudomonadati</taxon>
        <taxon>Planctomycetota</taxon>
        <taxon>Planctomycetia</taxon>
        <taxon>Pirellulales</taxon>
        <taxon>Pirellulaceae</taxon>
        <taxon>Mariniblastus</taxon>
    </lineage>
</organism>
<evidence type="ECO:0000313" key="2">
    <source>
        <dbReference type="EMBL" id="QEG23262.1"/>
    </source>
</evidence>
<dbReference type="EMBL" id="CP042912">
    <property type="protein sequence ID" value="QEG23262.1"/>
    <property type="molecule type" value="Genomic_DNA"/>
</dbReference>
<dbReference type="KEGG" id="mff:MFFC18_31580"/>
<feature type="region of interest" description="Disordered" evidence="1">
    <location>
        <begin position="49"/>
        <end position="153"/>
    </location>
</feature>
<protein>
    <submittedName>
        <fullName evidence="2">Uncharacterized protein</fullName>
    </submittedName>
</protein>
<feature type="compositionally biased region" description="Basic and acidic residues" evidence="1">
    <location>
        <begin position="121"/>
        <end position="133"/>
    </location>
</feature>
<feature type="region of interest" description="Disordered" evidence="1">
    <location>
        <begin position="199"/>
        <end position="227"/>
    </location>
</feature>
<dbReference type="AlphaFoldDB" id="A0A5B9PE98"/>
<reference evidence="2 3" key="1">
    <citation type="submission" date="2019-08" db="EMBL/GenBank/DDBJ databases">
        <title>Deep-cultivation of Planctomycetes and their phenomic and genomic characterization uncovers novel biology.</title>
        <authorList>
            <person name="Wiegand S."/>
            <person name="Jogler M."/>
            <person name="Boedeker C."/>
            <person name="Pinto D."/>
            <person name="Vollmers J."/>
            <person name="Rivas-Marin E."/>
            <person name="Kohn T."/>
            <person name="Peeters S.H."/>
            <person name="Heuer A."/>
            <person name="Rast P."/>
            <person name="Oberbeckmann S."/>
            <person name="Bunk B."/>
            <person name="Jeske O."/>
            <person name="Meyerdierks A."/>
            <person name="Storesund J.E."/>
            <person name="Kallscheuer N."/>
            <person name="Luecker S."/>
            <person name="Lage O.M."/>
            <person name="Pohl T."/>
            <person name="Merkel B.J."/>
            <person name="Hornburger P."/>
            <person name="Mueller R.-W."/>
            <person name="Bruemmer F."/>
            <person name="Labrenz M."/>
            <person name="Spormann A.M."/>
            <person name="Op den Camp H."/>
            <person name="Overmann J."/>
            <person name="Amann R."/>
            <person name="Jetten M.S.M."/>
            <person name="Mascher T."/>
            <person name="Medema M.H."/>
            <person name="Devos D.P."/>
            <person name="Kaster A.-K."/>
            <person name="Ovreas L."/>
            <person name="Rohde M."/>
            <person name="Galperin M.Y."/>
            <person name="Jogler C."/>
        </authorList>
    </citation>
    <scope>NUCLEOTIDE SEQUENCE [LARGE SCALE GENOMIC DNA]</scope>
    <source>
        <strain evidence="2 3">FC18</strain>
    </source>
</reference>
<dbReference type="Proteomes" id="UP000322214">
    <property type="component" value="Chromosome"/>
</dbReference>
<evidence type="ECO:0000313" key="3">
    <source>
        <dbReference type="Proteomes" id="UP000322214"/>
    </source>
</evidence>
<keyword evidence="3" id="KW-1185">Reference proteome</keyword>
<evidence type="ECO:0000256" key="1">
    <source>
        <dbReference type="SAM" id="MobiDB-lite"/>
    </source>
</evidence>
<proteinExistence type="predicted"/>
<gene>
    <name evidence="2" type="ORF">MFFC18_31580</name>
</gene>
<feature type="compositionally biased region" description="Low complexity" evidence="1">
    <location>
        <begin position="51"/>
        <end position="72"/>
    </location>
</feature>
<feature type="compositionally biased region" description="Acidic residues" evidence="1">
    <location>
        <begin position="218"/>
        <end position="227"/>
    </location>
</feature>
<sequence length="227" mass="25529">MTVIFYPGHFFAFAPSSSPKRVFFLVDTKEVLIVILNRTGSPTKKVINIMPKASKAPSAKSPKSAAKKTTTAKAKKAPAKKATTKKTKVAGKSAAKTKSKVAAKSKAAPKDTESLELLNETGRRKENIKPPTERRKRRRQIDPTTCERDYSDPEIEFMQAMDDYKRQSGRMFPTCSEILEVLMKIGYRQVAEASEVMFDPNEDKKNAVEEESLNTRFDDEEEDEDDE</sequence>
<name>A0A5B9PE98_9BACT</name>